<evidence type="ECO:0000256" key="2">
    <source>
        <dbReference type="SAM" id="Phobius"/>
    </source>
</evidence>
<feature type="transmembrane region" description="Helical" evidence="2">
    <location>
        <begin position="6"/>
        <end position="27"/>
    </location>
</feature>
<evidence type="ECO:0000313" key="6">
    <source>
        <dbReference type="Proteomes" id="UP000195609"/>
    </source>
</evidence>
<feature type="transmembrane region" description="Helical" evidence="2">
    <location>
        <begin position="154"/>
        <end position="175"/>
    </location>
</feature>
<proteinExistence type="inferred from homology"/>
<gene>
    <name evidence="4" type="ORF">BGL52_14325</name>
    <name evidence="5" type="ORF">RWA16_14085</name>
</gene>
<dbReference type="GO" id="GO:0080120">
    <property type="term" value="P:CAAX-box protein maturation"/>
    <property type="evidence" value="ECO:0007669"/>
    <property type="project" value="UniProtKB-ARBA"/>
</dbReference>
<feature type="transmembrane region" description="Helical" evidence="2">
    <location>
        <begin position="63"/>
        <end position="83"/>
    </location>
</feature>
<evidence type="ECO:0000313" key="5">
    <source>
        <dbReference type="EMBL" id="WNX27511.1"/>
    </source>
</evidence>
<dbReference type="GO" id="GO:0004175">
    <property type="term" value="F:endopeptidase activity"/>
    <property type="evidence" value="ECO:0007669"/>
    <property type="project" value="UniProtKB-ARBA"/>
</dbReference>
<dbReference type="Proteomes" id="UP001303564">
    <property type="component" value="Chromosome"/>
</dbReference>
<feature type="transmembrane region" description="Helical" evidence="2">
    <location>
        <begin position="39"/>
        <end position="57"/>
    </location>
</feature>
<organism evidence="4 6">
    <name type="scientific">Lacticaseibacillus casei</name>
    <name type="common">Lactobacillus casei</name>
    <dbReference type="NCBI Taxonomy" id="1582"/>
    <lineage>
        <taxon>Bacteria</taxon>
        <taxon>Bacillati</taxon>
        <taxon>Bacillota</taxon>
        <taxon>Bacilli</taxon>
        <taxon>Lactobacillales</taxon>
        <taxon>Lactobacillaceae</taxon>
        <taxon>Lacticaseibacillus</taxon>
    </lineage>
</organism>
<reference evidence="4 6" key="1">
    <citation type="journal article" date="2017" name="Front. Immunol.">
        <title>Complete Genome Sequence of Lactobacillus casei LC5, a Potential Probiotics for Atopic Dermatitis.</title>
        <authorList>
            <person name="Kang J."/>
            <person name="Chung W.H."/>
            <person name="Lim T.J."/>
            <person name="Whon T.W."/>
            <person name="Lim S."/>
            <person name="Nam Y.D."/>
        </authorList>
    </citation>
    <scope>NUCLEOTIDE SEQUENCE [LARGE SCALE GENOMIC DNA]</scope>
    <source>
        <strain evidence="4 6">LC5</strain>
    </source>
</reference>
<accession>A0AAN1F199</accession>
<evidence type="ECO:0000313" key="7">
    <source>
        <dbReference type="Proteomes" id="UP001303564"/>
    </source>
</evidence>
<dbReference type="RefSeq" id="WP_161492257.1">
    <property type="nucleotide sequence ID" value="NZ_CP017065.1"/>
</dbReference>
<name>A0AAN1F199_LACCA</name>
<keyword evidence="2" id="KW-0812">Transmembrane</keyword>
<dbReference type="Pfam" id="PF02517">
    <property type="entry name" value="Rce1-like"/>
    <property type="match status" value="1"/>
</dbReference>
<dbReference type="EC" id="3.4.-.-" evidence="5"/>
<dbReference type="AlphaFoldDB" id="A0AAN1F199"/>
<evidence type="ECO:0000313" key="4">
    <source>
        <dbReference type="EMBL" id="ARY92877.1"/>
    </source>
</evidence>
<feature type="transmembrane region" description="Helical" evidence="2">
    <location>
        <begin position="95"/>
        <end position="114"/>
    </location>
</feature>
<dbReference type="Proteomes" id="UP000195609">
    <property type="component" value="Chromosome"/>
</dbReference>
<dbReference type="EMBL" id="CP136128">
    <property type="protein sequence ID" value="WNX27511.1"/>
    <property type="molecule type" value="Genomic_DNA"/>
</dbReference>
<dbReference type="InterPro" id="IPR003675">
    <property type="entry name" value="Rce1/LyrA-like_dom"/>
</dbReference>
<keyword evidence="7" id="KW-1185">Reference proteome</keyword>
<keyword evidence="5" id="KW-0378">Hydrolase</keyword>
<reference evidence="5 7" key="2">
    <citation type="submission" date="2023-09" db="EMBL/GenBank/DDBJ databases">
        <title>Genomic characteristic of L. casei group strains isolated from clinical sources.</title>
        <authorList>
            <person name="Jarocki P."/>
        </authorList>
    </citation>
    <scope>NUCLEOTIDE SEQUENCE [LARGE SCALE GENOMIC DNA]</scope>
    <source>
        <strain evidence="5 7">LMG 24099</strain>
    </source>
</reference>
<evidence type="ECO:0000259" key="3">
    <source>
        <dbReference type="Pfam" id="PF02517"/>
    </source>
</evidence>
<protein>
    <submittedName>
        <fullName evidence="5">CPBP family intramembrane glutamic endopeptidase</fullName>
        <ecNumber evidence="5">3.4.-.-</ecNumber>
    </submittedName>
</protein>
<evidence type="ECO:0000256" key="1">
    <source>
        <dbReference type="ARBA" id="ARBA00009067"/>
    </source>
</evidence>
<sequence length="201" mass="22871">MVLIVFIILNAVELIVNALFSQMAFWMKICIHLSWMLGFIYYIFSIISVDGGIPVFKVSFLEIIGAVFLGGAIYVLNVMYNTIMINRMIVFDWRLYFRIPSDITVTFMAVLFAVLEEFTYRYWVVAQMNNVLGILILTSLAYGVNHSIFNDDEAFVKSLFGMLLGASLVITHSVWVPVMMHVTFNCLSSNINKKSSRSDGE</sequence>
<comment type="similarity">
    <text evidence="1">Belongs to the UPF0177 family.</text>
</comment>
<keyword evidence="2" id="KW-1133">Transmembrane helix</keyword>
<feature type="transmembrane region" description="Helical" evidence="2">
    <location>
        <begin position="120"/>
        <end position="142"/>
    </location>
</feature>
<feature type="domain" description="CAAX prenyl protease 2/Lysostaphin resistance protein A-like" evidence="3">
    <location>
        <begin position="105"/>
        <end position="186"/>
    </location>
</feature>
<keyword evidence="2" id="KW-0472">Membrane</keyword>
<dbReference type="EMBL" id="CP017065">
    <property type="protein sequence ID" value="ARY92877.1"/>
    <property type="molecule type" value="Genomic_DNA"/>
</dbReference>